<evidence type="ECO:0000259" key="2">
    <source>
        <dbReference type="Pfam" id="PF00685"/>
    </source>
</evidence>
<dbReference type="RefSeq" id="XP_038078389.1">
    <property type="nucleotide sequence ID" value="XM_038222461.1"/>
</dbReference>
<dbReference type="OMA" id="EVICEHM"/>
<feature type="transmembrane region" description="Helical" evidence="1">
    <location>
        <begin position="34"/>
        <end position="53"/>
    </location>
</feature>
<dbReference type="GO" id="GO:0001517">
    <property type="term" value="F:N-acetylglucosamine 6-O-sulfotransferase activity"/>
    <property type="evidence" value="ECO:0007669"/>
    <property type="project" value="TreeGrafter"/>
</dbReference>
<dbReference type="InterPro" id="IPR000863">
    <property type="entry name" value="Sulfotransferase_dom"/>
</dbReference>
<dbReference type="GO" id="GO:0006044">
    <property type="term" value="P:N-acetylglucosamine metabolic process"/>
    <property type="evidence" value="ECO:0007669"/>
    <property type="project" value="TreeGrafter"/>
</dbReference>
<sequence>MMPKMNNMTSSELVTTEDQHPACQQKPAHCGCKLHHVYVAFLIIGNATFYYVIVKPNMIEPETKLEPHFGPSVAVMHHSLPSQLSAARSVINTSLPSLESQHVYSATERSQLVLISQKRSGSSFVGEIFNQNPNVFYMLEPLKSLTTLFKKDKNLFNKAVQDVLNATLHCDLHHIPVAGWFIERSSSSTCSNGREDAVAYKLTCKKSKNRYSDQQFLKVSSELCRGRKHVALKTIRVNDLAQLKTFLMLRTLNVKVLHLVRDPRGVMNSRHLVGEENGDFIRRKGIHGDETLDLCQHMKRNVAFAHQGPDWFKDNYMLVRYEDIAEQPYKITNEIYRFLGWEVSKEITNWLEANTNHNAGDAFSRTRDSKTTAQAWRTRMSYYDVSRIQSKCKDIMEKLGYIKFTSLKKLRDFSVSSTRPIVFES</sequence>
<dbReference type="PANTHER" id="PTHR10704">
    <property type="entry name" value="CARBOHYDRATE SULFOTRANSFERASE"/>
    <property type="match status" value="1"/>
</dbReference>
<accession>A0A914BQG0</accession>
<keyword evidence="1" id="KW-0472">Membrane</keyword>
<dbReference type="PANTHER" id="PTHR10704:SF44">
    <property type="entry name" value="LD35051P-RELATED"/>
    <property type="match status" value="1"/>
</dbReference>
<reference evidence="3" key="1">
    <citation type="submission" date="2022-11" db="UniProtKB">
        <authorList>
            <consortium name="EnsemblMetazoa"/>
        </authorList>
    </citation>
    <scope>IDENTIFICATION</scope>
</reference>
<protein>
    <recommendedName>
        <fullName evidence="2">Sulfotransferase domain-containing protein</fullName>
    </recommendedName>
</protein>
<keyword evidence="1" id="KW-1133">Transmembrane helix</keyword>
<dbReference type="AlphaFoldDB" id="A0A914BQG0"/>
<dbReference type="Pfam" id="PF00685">
    <property type="entry name" value="Sulfotransfer_1"/>
    <property type="match status" value="1"/>
</dbReference>
<keyword evidence="1" id="KW-0812">Transmembrane</keyword>
<evidence type="ECO:0000256" key="1">
    <source>
        <dbReference type="SAM" id="Phobius"/>
    </source>
</evidence>
<dbReference type="Proteomes" id="UP000887568">
    <property type="component" value="Unplaced"/>
</dbReference>
<dbReference type="GO" id="GO:0006790">
    <property type="term" value="P:sulfur compound metabolic process"/>
    <property type="evidence" value="ECO:0007669"/>
    <property type="project" value="TreeGrafter"/>
</dbReference>
<dbReference type="InterPro" id="IPR051135">
    <property type="entry name" value="Gal/GlcNAc/GalNAc_ST"/>
</dbReference>
<dbReference type="InterPro" id="IPR027417">
    <property type="entry name" value="P-loop_NTPase"/>
</dbReference>
<proteinExistence type="predicted"/>
<dbReference type="GeneID" id="119745831"/>
<dbReference type="SUPFAM" id="SSF52540">
    <property type="entry name" value="P-loop containing nucleoside triphosphate hydrolases"/>
    <property type="match status" value="1"/>
</dbReference>
<dbReference type="OrthoDB" id="6138663at2759"/>
<keyword evidence="4" id="KW-1185">Reference proteome</keyword>
<evidence type="ECO:0000313" key="3">
    <source>
        <dbReference type="EnsemblMetazoa" id="XP_038078389.1"/>
    </source>
</evidence>
<name>A0A914BQG0_PATMI</name>
<feature type="domain" description="Sulfotransferase" evidence="2">
    <location>
        <begin position="110"/>
        <end position="398"/>
    </location>
</feature>
<dbReference type="EnsemblMetazoa" id="XM_038222461.1">
    <property type="protein sequence ID" value="XP_038078389.1"/>
    <property type="gene ID" value="LOC119745831"/>
</dbReference>
<organism evidence="3 4">
    <name type="scientific">Patiria miniata</name>
    <name type="common">Bat star</name>
    <name type="synonym">Asterina miniata</name>
    <dbReference type="NCBI Taxonomy" id="46514"/>
    <lineage>
        <taxon>Eukaryota</taxon>
        <taxon>Metazoa</taxon>
        <taxon>Echinodermata</taxon>
        <taxon>Eleutherozoa</taxon>
        <taxon>Asterozoa</taxon>
        <taxon>Asteroidea</taxon>
        <taxon>Valvatacea</taxon>
        <taxon>Valvatida</taxon>
        <taxon>Asterinidae</taxon>
        <taxon>Patiria</taxon>
    </lineage>
</organism>
<evidence type="ECO:0000313" key="4">
    <source>
        <dbReference type="Proteomes" id="UP000887568"/>
    </source>
</evidence>
<dbReference type="Gene3D" id="3.40.50.300">
    <property type="entry name" value="P-loop containing nucleotide triphosphate hydrolases"/>
    <property type="match status" value="1"/>
</dbReference>